<dbReference type="EMBL" id="JACIEJ010000015">
    <property type="protein sequence ID" value="MBB3988086.1"/>
    <property type="molecule type" value="Genomic_DNA"/>
</dbReference>
<dbReference type="InterPro" id="IPR002575">
    <property type="entry name" value="Aminoglycoside_PTrfase"/>
</dbReference>
<dbReference type="RefSeq" id="WP_246429492.1">
    <property type="nucleotide sequence ID" value="NZ_BAABBZ010000054.1"/>
</dbReference>
<reference evidence="2 3" key="1">
    <citation type="submission" date="2020-08" db="EMBL/GenBank/DDBJ databases">
        <title>Genomic Encyclopedia of Type Strains, Phase IV (KMG-IV): sequencing the most valuable type-strain genomes for metagenomic binning, comparative biology and taxonomic classification.</title>
        <authorList>
            <person name="Goeker M."/>
        </authorList>
    </citation>
    <scope>NUCLEOTIDE SEQUENCE [LARGE SCALE GENOMIC DNA]</scope>
    <source>
        <strain evidence="2 3">DSM 102235</strain>
    </source>
</reference>
<accession>A0A7W6DRX3</accession>
<dbReference type="SUPFAM" id="SSF56112">
    <property type="entry name" value="Protein kinase-like (PK-like)"/>
    <property type="match status" value="1"/>
</dbReference>
<dbReference type="InterPro" id="IPR011009">
    <property type="entry name" value="Kinase-like_dom_sf"/>
</dbReference>
<name>A0A7W6DRX3_9RHOB</name>
<evidence type="ECO:0000313" key="2">
    <source>
        <dbReference type="EMBL" id="MBB3988086.1"/>
    </source>
</evidence>
<proteinExistence type="predicted"/>
<organism evidence="2 3">
    <name type="scientific">Sagittula marina</name>
    <dbReference type="NCBI Taxonomy" id="943940"/>
    <lineage>
        <taxon>Bacteria</taxon>
        <taxon>Pseudomonadati</taxon>
        <taxon>Pseudomonadota</taxon>
        <taxon>Alphaproteobacteria</taxon>
        <taxon>Rhodobacterales</taxon>
        <taxon>Roseobacteraceae</taxon>
        <taxon>Sagittula</taxon>
    </lineage>
</organism>
<dbReference type="Proteomes" id="UP000541426">
    <property type="component" value="Unassembled WGS sequence"/>
</dbReference>
<dbReference type="Pfam" id="PF01636">
    <property type="entry name" value="APH"/>
    <property type="match status" value="1"/>
</dbReference>
<evidence type="ECO:0000313" key="3">
    <source>
        <dbReference type="Proteomes" id="UP000541426"/>
    </source>
</evidence>
<sequence>MEAFTADASTRSYYRVVGRDLLLMDDQFDLPGFAAFIMISSHLNGLGLSAPRVWHAEHEEGLALLEDFGDATYATCLARGLDEKALYELAVDALLKLHHAPEGRQIDRPAYDMQVYLDELSTFSHWFAPAVAPGLDTEAFDVAFRALWETALTPVAGRHETLVLRDFHVDNLMLLSDRTDAARCGLLDFQDALRGPCEYDLLSLLQDARRDLMPGLEEQLLDQYCADAPEWLGHDADIRARYHLLAAQRHARILGVFVRLCRRDAKPRYLAFMPRVLSQFRTALHAAQLTEISSFLDHALPDWGQVGGTLHKTLSPKTGPANG</sequence>
<keyword evidence="3" id="KW-1185">Reference proteome</keyword>
<dbReference type="Gene3D" id="3.90.1200.10">
    <property type="match status" value="1"/>
</dbReference>
<comment type="caution">
    <text evidence="2">The sequence shown here is derived from an EMBL/GenBank/DDBJ whole genome shotgun (WGS) entry which is preliminary data.</text>
</comment>
<evidence type="ECO:0000259" key="1">
    <source>
        <dbReference type="Pfam" id="PF01636"/>
    </source>
</evidence>
<dbReference type="AlphaFoldDB" id="A0A7W6DRX3"/>
<gene>
    <name evidence="2" type="ORF">GGQ68_004442</name>
</gene>
<dbReference type="Gene3D" id="3.30.200.20">
    <property type="entry name" value="Phosphorylase Kinase, domain 1"/>
    <property type="match status" value="1"/>
</dbReference>
<feature type="domain" description="Aminoglycoside phosphotransferase" evidence="1">
    <location>
        <begin position="2"/>
        <end position="230"/>
    </location>
</feature>
<protein>
    <recommendedName>
        <fullName evidence="1">Aminoglycoside phosphotransferase domain-containing protein</fullName>
    </recommendedName>
</protein>